<evidence type="ECO:0000259" key="8">
    <source>
        <dbReference type="PROSITE" id="PS51293"/>
    </source>
</evidence>
<dbReference type="InterPro" id="IPR052245">
    <property type="entry name" value="Plant_Stress_Dev_TF"/>
</dbReference>
<feature type="domain" description="SANT" evidence="8">
    <location>
        <begin position="90"/>
        <end position="143"/>
    </location>
</feature>
<feature type="domain" description="HTH myb-type" evidence="9">
    <location>
        <begin position="87"/>
        <end position="143"/>
    </location>
</feature>
<accession>A0AAV7GJ68</accession>
<feature type="compositionally biased region" description="Polar residues" evidence="6">
    <location>
        <begin position="162"/>
        <end position="174"/>
    </location>
</feature>
<dbReference type="GO" id="GO:0009744">
    <property type="term" value="P:response to sucrose"/>
    <property type="evidence" value="ECO:0007669"/>
    <property type="project" value="UniProtKB-ARBA"/>
</dbReference>
<dbReference type="InterPro" id="IPR009057">
    <property type="entry name" value="Homeodomain-like_sf"/>
</dbReference>
<feature type="compositionally biased region" description="Basic and acidic residues" evidence="6">
    <location>
        <begin position="83"/>
        <end position="95"/>
    </location>
</feature>
<dbReference type="InterPro" id="IPR006447">
    <property type="entry name" value="Myb_dom_plants"/>
</dbReference>
<dbReference type="InterPro" id="IPR017930">
    <property type="entry name" value="Myb_dom"/>
</dbReference>
<proteinExistence type="predicted"/>
<organism evidence="10 11">
    <name type="scientific">Dendrobium chrysotoxum</name>
    <name type="common">Orchid</name>
    <dbReference type="NCBI Taxonomy" id="161865"/>
    <lineage>
        <taxon>Eukaryota</taxon>
        <taxon>Viridiplantae</taxon>
        <taxon>Streptophyta</taxon>
        <taxon>Embryophyta</taxon>
        <taxon>Tracheophyta</taxon>
        <taxon>Spermatophyta</taxon>
        <taxon>Magnoliopsida</taxon>
        <taxon>Liliopsida</taxon>
        <taxon>Asparagales</taxon>
        <taxon>Orchidaceae</taxon>
        <taxon>Epidendroideae</taxon>
        <taxon>Malaxideae</taxon>
        <taxon>Dendrobiinae</taxon>
        <taxon>Dendrobium</taxon>
    </lineage>
</organism>
<sequence length="296" mass="32257">MEEKGLKLFGVRIVDGETWRREEQGVETRDLKGEGMEQTMKKGMLKSKSMMNLGACGATSSGYHGAGDDGFLSDGGLPKSSRRREGQERKRGVPWTEEEHRTFLAGLEKLGRGDWRGISRNFVMTRTPTQVASHAQKYFLRQSNPNKKKRRSSLFDVVISNKAKNSQTTPTSPLKKSDGTFEDTDHLSQNHHSQSGSPSYTFFQTLSLGAENCSSSPNLHKTSSTDLGHPTLSFISTIVTPDEPAASLLKLSVSSATPQTLVNSATTATNDLELSIAPPQSPSNISTLSPGTIRVV</sequence>
<dbReference type="FunFam" id="1.10.10.60:FF:000009">
    <property type="entry name" value="transcription factor MYB1R1"/>
    <property type="match status" value="1"/>
</dbReference>
<dbReference type="InterPro" id="IPR017884">
    <property type="entry name" value="SANT_dom"/>
</dbReference>
<comment type="caution">
    <text evidence="10">The sequence shown here is derived from an EMBL/GenBank/DDBJ whole genome shotgun (WGS) entry which is preliminary data.</text>
</comment>
<dbReference type="GO" id="GO:0003677">
    <property type="term" value="F:DNA binding"/>
    <property type="evidence" value="ECO:0007669"/>
    <property type="project" value="UniProtKB-KW"/>
</dbReference>
<comment type="subcellular location">
    <subcellularLocation>
        <location evidence="1">Nucleus</location>
    </subcellularLocation>
</comment>
<evidence type="ECO:0000313" key="11">
    <source>
        <dbReference type="Proteomes" id="UP000775213"/>
    </source>
</evidence>
<feature type="compositionally biased region" description="Basic and acidic residues" evidence="6">
    <location>
        <begin position="175"/>
        <end position="188"/>
    </location>
</feature>
<keyword evidence="5" id="KW-0539">Nucleus</keyword>
<dbReference type="SUPFAM" id="SSF46689">
    <property type="entry name" value="Homeodomain-like"/>
    <property type="match status" value="1"/>
</dbReference>
<evidence type="ECO:0000256" key="2">
    <source>
        <dbReference type="ARBA" id="ARBA00023015"/>
    </source>
</evidence>
<dbReference type="PROSITE" id="PS50090">
    <property type="entry name" value="MYB_LIKE"/>
    <property type="match status" value="1"/>
</dbReference>
<keyword evidence="11" id="KW-1185">Reference proteome</keyword>
<evidence type="ECO:0000259" key="7">
    <source>
        <dbReference type="PROSITE" id="PS50090"/>
    </source>
</evidence>
<keyword evidence="2" id="KW-0805">Transcription regulation</keyword>
<dbReference type="SMART" id="SM00717">
    <property type="entry name" value="SANT"/>
    <property type="match status" value="1"/>
</dbReference>
<name>A0AAV7GJ68_DENCH</name>
<dbReference type="AlphaFoldDB" id="A0AAV7GJ68"/>
<gene>
    <name evidence="10" type="ORF">IEQ34_014463</name>
</gene>
<keyword evidence="4" id="KW-0804">Transcription</keyword>
<dbReference type="PANTHER" id="PTHR44191">
    <property type="entry name" value="TRANSCRIPTION FACTOR KUA1"/>
    <property type="match status" value="1"/>
</dbReference>
<evidence type="ECO:0000256" key="3">
    <source>
        <dbReference type="ARBA" id="ARBA00023125"/>
    </source>
</evidence>
<dbReference type="PROSITE" id="PS51293">
    <property type="entry name" value="SANT"/>
    <property type="match status" value="1"/>
</dbReference>
<dbReference type="NCBIfam" id="TIGR01557">
    <property type="entry name" value="myb_SHAQKYF"/>
    <property type="match status" value="1"/>
</dbReference>
<dbReference type="GO" id="GO:0005634">
    <property type="term" value="C:nucleus"/>
    <property type="evidence" value="ECO:0007669"/>
    <property type="project" value="UniProtKB-SubCell"/>
</dbReference>
<feature type="domain" description="Myb-like" evidence="7">
    <location>
        <begin position="87"/>
        <end position="139"/>
    </location>
</feature>
<dbReference type="GO" id="GO:0009723">
    <property type="term" value="P:response to ethylene"/>
    <property type="evidence" value="ECO:0007669"/>
    <property type="project" value="TreeGrafter"/>
</dbReference>
<evidence type="ECO:0000259" key="9">
    <source>
        <dbReference type="PROSITE" id="PS51294"/>
    </source>
</evidence>
<dbReference type="Proteomes" id="UP000775213">
    <property type="component" value="Unassembled WGS sequence"/>
</dbReference>
<dbReference type="GO" id="GO:0006355">
    <property type="term" value="P:regulation of DNA-templated transcription"/>
    <property type="evidence" value="ECO:0007669"/>
    <property type="project" value="UniProtKB-ARBA"/>
</dbReference>
<reference evidence="10 11" key="1">
    <citation type="journal article" date="2021" name="Hortic Res">
        <title>Chromosome-scale assembly of the Dendrobium chrysotoxum genome enhances the understanding of orchid evolution.</title>
        <authorList>
            <person name="Zhang Y."/>
            <person name="Zhang G.Q."/>
            <person name="Zhang D."/>
            <person name="Liu X.D."/>
            <person name="Xu X.Y."/>
            <person name="Sun W.H."/>
            <person name="Yu X."/>
            <person name="Zhu X."/>
            <person name="Wang Z.W."/>
            <person name="Zhao X."/>
            <person name="Zhong W.Y."/>
            <person name="Chen H."/>
            <person name="Yin W.L."/>
            <person name="Huang T."/>
            <person name="Niu S.C."/>
            <person name="Liu Z.J."/>
        </authorList>
    </citation>
    <scope>NUCLEOTIDE SEQUENCE [LARGE SCALE GENOMIC DNA]</scope>
    <source>
        <strain evidence="10">Lindl</strain>
    </source>
</reference>
<dbReference type="Pfam" id="PF00249">
    <property type="entry name" value="Myb_DNA-binding"/>
    <property type="match status" value="1"/>
</dbReference>
<feature type="region of interest" description="Disordered" evidence="6">
    <location>
        <begin position="69"/>
        <end position="95"/>
    </location>
</feature>
<dbReference type="CDD" id="cd00167">
    <property type="entry name" value="SANT"/>
    <property type="match status" value="1"/>
</dbReference>
<dbReference type="PANTHER" id="PTHR44191:SF61">
    <property type="entry name" value="OS08G0151000 PROTEIN"/>
    <property type="match status" value="1"/>
</dbReference>
<dbReference type="GO" id="GO:0009739">
    <property type="term" value="P:response to gibberellin"/>
    <property type="evidence" value="ECO:0007669"/>
    <property type="project" value="TreeGrafter"/>
</dbReference>
<keyword evidence="3" id="KW-0238">DNA-binding</keyword>
<evidence type="ECO:0000256" key="6">
    <source>
        <dbReference type="SAM" id="MobiDB-lite"/>
    </source>
</evidence>
<dbReference type="PROSITE" id="PS51294">
    <property type="entry name" value="HTH_MYB"/>
    <property type="match status" value="1"/>
</dbReference>
<dbReference type="EMBL" id="JAGFBR010000013">
    <property type="protein sequence ID" value="KAH0456556.1"/>
    <property type="molecule type" value="Genomic_DNA"/>
</dbReference>
<evidence type="ECO:0000313" key="10">
    <source>
        <dbReference type="EMBL" id="KAH0456556.1"/>
    </source>
</evidence>
<evidence type="ECO:0008006" key="12">
    <source>
        <dbReference type="Google" id="ProtNLM"/>
    </source>
</evidence>
<dbReference type="Gene3D" id="1.10.10.60">
    <property type="entry name" value="Homeodomain-like"/>
    <property type="match status" value="1"/>
</dbReference>
<dbReference type="InterPro" id="IPR001005">
    <property type="entry name" value="SANT/Myb"/>
</dbReference>
<protein>
    <recommendedName>
        <fullName evidence="12">MYB transcription factor</fullName>
    </recommendedName>
</protein>
<evidence type="ECO:0000256" key="1">
    <source>
        <dbReference type="ARBA" id="ARBA00004123"/>
    </source>
</evidence>
<evidence type="ECO:0000256" key="4">
    <source>
        <dbReference type="ARBA" id="ARBA00023163"/>
    </source>
</evidence>
<feature type="region of interest" description="Disordered" evidence="6">
    <location>
        <begin position="157"/>
        <end position="198"/>
    </location>
</feature>
<evidence type="ECO:0000256" key="5">
    <source>
        <dbReference type="ARBA" id="ARBA00023242"/>
    </source>
</evidence>